<feature type="non-terminal residue" evidence="9">
    <location>
        <position position="204"/>
    </location>
</feature>
<dbReference type="PANTHER" id="PTHR30075">
    <property type="entry name" value="GLYCYL-TRNA SYNTHETASE"/>
    <property type="match status" value="1"/>
</dbReference>
<dbReference type="PANTHER" id="PTHR30075:SF2">
    <property type="entry name" value="GLYCINE--TRNA LIGASE, CHLOROPLASTIC_MITOCHONDRIAL 2"/>
    <property type="match status" value="1"/>
</dbReference>
<dbReference type="AlphaFoldDB" id="A0A969PLN4"/>
<evidence type="ECO:0000256" key="3">
    <source>
        <dbReference type="ARBA" id="ARBA00022598"/>
    </source>
</evidence>
<evidence type="ECO:0000256" key="4">
    <source>
        <dbReference type="ARBA" id="ARBA00022741"/>
    </source>
</evidence>
<dbReference type="PRINTS" id="PR01045">
    <property type="entry name" value="TRNASYNTHGB"/>
</dbReference>
<dbReference type="InterPro" id="IPR015944">
    <property type="entry name" value="Gly-tRNA-synth_bsu"/>
</dbReference>
<organism evidence="9 10">
    <name type="scientific">Alkalicoccus luteus</name>
    <dbReference type="NCBI Taxonomy" id="1237094"/>
    <lineage>
        <taxon>Bacteria</taxon>
        <taxon>Bacillati</taxon>
        <taxon>Bacillota</taxon>
        <taxon>Bacilli</taxon>
        <taxon>Bacillales</taxon>
        <taxon>Bacillaceae</taxon>
        <taxon>Alkalicoccus</taxon>
    </lineage>
</organism>
<dbReference type="InterPro" id="IPR006194">
    <property type="entry name" value="Gly-tRNA-synth_heterodimer"/>
</dbReference>
<dbReference type="EMBL" id="JAATHJ010000003">
    <property type="protein sequence ID" value="NJP36485.1"/>
    <property type="molecule type" value="Genomic_DNA"/>
</dbReference>
<dbReference type="EC" id="6.1.1.14" evidence="2"/>
<keyword evidence="5" id="KW-0067">ATP-binding</keyword>
<protein>
    <recommendedName>
        <fullName evidence="2">glycine--tRNA ligase</fullName>
        <ecNumber evidence="2">6.1.1.14</ecNumber>
    </recommendedName>
</protein>
<evidence type="ECO:0000256" key="1">
    <source>
        <dbReference type="ARBA" id="ARBA00008226"/>
    </source>
</evidence>
<comment type="caution">
    <text evidence="9">The sequence shown here is derived from an EMBL/GenBank/DDBJ whole genome shotgun (WGS) entry which is preliminary data.</text>
</comment>
<dbReference type="GO" id="GO:0004820">
    <property type="term" value="F:glycine-tRNA ligase activity"/>
    <property type="evidence" value="ECO:0007669"/>
    <property type="project" value="UniProtKB-EC"/>
</dbReference>
<accession>A0A969PLN4</accession>
<sequence>MSKSTLLLEIGLEEMPARFVTKARQELQSKVEDWLKEKRLEYTAVKSFATPRRLAVKVEQVPDQQPDMETEARGPSEKIARNDGEWTKAALGFAKGQGVDTDDLYLQEVKGERYVFALKKTTGKRTMELLPELRGVLLDLTFPKNMKWGSYQLRYVRPVKWLTAVFGTDVIPFEITGIPTGRITYGHRFLGDAADISNADDYEE</sequence>
<evidence type="ECO:0000313" key="10">
    <source>
        <dbReference type="Proteomes" id="UP000752012"/>
    </source>
</evidence>
<name>A0A969PLN4_9BACI</name>
<dbReference type="GO" id="GO:0005829">
    <property type="term" value="C:cytosol"/>
    <property type="evidence" value="ECO:0007669"/>
    <property type="project" value="TreeGrafter"/>
</dbReference>
<evidence type="ECO:0000256" key="8">
    <source>
        <dbReference type="ARBA" id="ARBA00047937"/>
    </source>
</evidence>
<comment type="similarity">
    <text evidence="1">Belongs to the class-II aminoacyl-tRNA synthetase family.</text>
</comment>
<keyword evidence="3 9" id="KW-0436">Ligase</keyword>
<evidence type="ECO:0000313" key="9">
    <source>
        <dbReference type="EMBL" id="NJP36485.1"/>
    </source>
</evidence>
<evidence type="ECO:0000256" key="2">
    <source>
        <dbReference type="ARBA" id="ARBA00012829"/>
    </source>
</evidence>
<dbReference type="GO" id="GO:0005524">
    <property type="term" value="F:ATP binding"/>
    <property type="evidence" value="ECO:0007669"/>
    <property type="project" value="UniProtKB-KW"/>
</dbReference>
<keyword evidence="10" id="KW-1185">Reference proteome</keyword>
<keyword evidence="4" id="KW-0547">Nucleotide-binding</keyword>
<dbReference type="Pfam" id="PF02092">
    <property type="entry name" value="tRNA_synt_2f"/>
    <property type="match status" value="1"/>
</dbReference>
<comment type="catalytic activity">
    <reaction evidence="8">
        <text>tRNA(Gly) + glycine + ATP = glycyl-tRNA(Gly) + AMP + diphosphate</text>
        <dbReference type="Rhea" id="RHEA:16013"/>
        <dbReference type="Rhea" id="RHEA-COMP:9664"/>
        <dbReference type="Rhea" id="RHEA-COMP:9683"/>
        <dbReference type="ChEBI" id="CHEBI:30616"/>
        <dbReference type="ChEBI" id="CHEBI:33019"/>
        <dbReference type="ChEBI" id="CHEBI:57305"/>
        <dbReference type="ChEBI" id="CHEBI:78442"/>
        <dbReference type="ChEBI" id="CHEBI:78522"/>
        <dbReference type="ChEBI" id="CHEBI:456215"/>
        <dbReference type="EC" id="6.1.1.14"/>
    </reaction>
</comment>
<dbReference type="GO" id="GO:0006426">
    <property type="term" value="P:glycyl-tRNA aminoacylation"/>
    <property type="evidence" value="ECO:0007669"/>
    <property type="project" value="InterPro"/>
</dbReference>
<keyword evidence="6" id="KW-0648">Protein biosynthesis</keyword>
<reference evidence="9 10" key="1">
    <citation type="submission" date="2020-03" db="EMBL/GenBank/DDBJ databases">
        <title>Assessment of the enzymatic potential of alkaline-tolerant lipase obtained from Bacillus luteus H11 (technogenic soil) for the bioremediation of saline soils contaminated with petroleum substances.</title>
        <authorList>
            <person name="Kalwasinska A."/>
        </authorList>
    </citation>
    <scope>NUCLEOTIDE SEQUENCE [LARGE SCALE GENOMIC DNA]</scope>
    <source>
        <strain evidence="9 10">H11</strain>
    </source>
</reference>
<keyword evidence="7" id="KW-0030">Aminoacyl-tRNA synthetase</keyword>
<proteinExistence type="inferred from homology"/>
<evidence type="ECO:0000256" key="7">
    <source>
        <dbReference type="ARBA" id="ARBA00023146"/>
    </source>
</evidence>
<evidence type="ECO:0000256" key="6">
    <source>
        <dbReference type="ARBA" id="ARBA00022917"/>
    </source>
</evidence>
<evidence type="ECO:0000256" key="5">
    <source>
        <dbReference type="ARBA" id="ARBA00022840"/>
    </source>
</evidence>
<gene>
    <name evidence="9" type="ORF">HCN83_02645</name>
</gene>
<dbReference type="RefSeq" id="WP_168004781.1">
    <property type="nucleotide sequence ID" value="NZ_JAATHJ010000003.1"/>
</dbReference>
<dbReference type="Proteomes" id="UP000752012">
    <property type="component" value="Unassembled WGS sequence"/>
</dbReference>